<comment type="subunit">
    <text evidence="7">Part of the 50S ribosomal subunit; part of the 5S rRNA/L5/L18/L25 subcomplex. Contacts the 5S and 23S rRNAs.</text>
</comment>
<keyword evidence="5 7" id="KW-0687">Ribonucleoprotein</keyword>
<evidence type="ECO:0000256" key="4">
    <source>
        <dbReference type="ARBA" id="ARBA00022980"/>
    </source>
</evidence>
<dbReference type="HAMAP" id="MF_01337_B">
    <property type="entry name" value="Ribosomal_uL18_B"/>
    <property type="match status" value="1"/>
</dbReference>
<evidence type="ECO:0000313" key="9">
    <source>
        <dbReference type="Proteomes" id="UP000177797"/>
    </source>
</evidence>
<dbReference type="NCBIfam" id="TIGR00060">
    <property type="entry name" value="L18_bact"/>
    <property type="match status" value="1"/>
</dbReference>
<evidence type="ECO:0000313" key="8">
    <source>
        <dbReference type="EMBL" id="OHA35129.1"/>
    </source>
</evidence>
<dbReference type="PANTHER" id="PTHR12899:SF3">
    <property type="entry name" value="LARGE RIBOSOMAL SUBUNIT PROTEIN UL18M"/>
    <property type="match status" value="1"/>
</dbReference>
<accession>A0A1G2NI50</accession>
<dbReference type="AlphaFoldDB" id="A0A1G2NI50"/>
<dbReference type="CDD" id="cd00432">
    <property type="entry name" value="Ribosomal_L18_L5e"/>
    <property type="match status" value="1"/>
</dbReference>
<dbReference type="InterPro" id="IPR057268">
    <property type="entry name" value="Ribosomal_L18"/>
</dbReference>
<organism evidence="8 9">
    <name type="scientific">Candidatus Taylorbacteria bacterium RIFCSPLOWO2_01_FULL_48_100</name>
    <dbReference type="NCBI Taxonomy" id="1802322"/>
    <lineage>
        <taxon>Bacteria</taxon>
        <taxon>Candidatus Tayloriibacteriota</taxon>
    </lineage>
</organism>
<dbReference type="GO" id="GO:0008097">
    <property type="term" value="F:5S rRNA binding"/>
    <property type="evidence" value="ECO:0007669"/>
    <property type="project" value="TreeGrafter"/>
</dbReference>
<evidence type="ECO:0000256" key="5">
    <source>
        <dbReference type="ARBA" id="ARBA00023274"/>
    </source>
</evidence>
<evidence type="ECO:0000256" key="2">
    <source>
        <dbReference type="ARBA" id="ARBA00022730"/>
    </source>
</evidence>
<dbReference type="Pfam" id="PF00861">
    <property type="entry name" value="Ribosomal_L18p"/>
    <property type="match status" value="1"/>
</dbReference>
<keyword evidence="3 7" id="KW-0694">RNA-binding</keyword>
<evidence type="ECO:0000256" key="3">
    <source>
        <dbReference type="ARBA" id="ARBA00022884"/>
    </source>
</evidence>
<gene>
    <name evidence="7" type="primary">rplR</name>
    <name evidence="8" type="ORF">A2938_01805</name>
</gene>
<dbReference type="Gene3D" id="3.30.420.100">
    <property type="match status" value="1"/>
</dbReference>
<sequence>MKSKTLKRERRHRRIRAKVIGTPERPRLSVFRSNHFLSAQVIDDSTRATLAAVSTRAVKGKTPLEKARSAGEAVAAAAIKKGVKKAAFDRGGYGYLGAVRAFAEGARAGGLEF</sequence>
<keyword evidence="4 7" id="KW-0689">Ribosomal protein</keyword>
<dbReference type="SUPFAM" id="SSF53137">
    <property type="entry name" value="Translational machinery components"/>
    <property type="match status" value="1"/>
</dbReference>
<reference evidence="8 9" key="1">
    <citation type="journal article" date="2016" name="Nat. Commun.">
        <title>Thousands of microbial genomes shed light on interconnected biogeochemical processes in an aquifer system.</title>
        <authorList>
            <person name="Anantharaman K."/>
            <person name="Brown C.T."/>
            <person name="Hug L.A."/>
            <person name="Sharon I."/>
            <person name="Castelle C.J."/>
            <person name="Probst A.J."/>
            <person name="Thomas B.C."/>
            <person name="Singh A."/>
            <person name="Wilkins M.J."/>
            <person name="Karaoz U."/>
            <person name="Brodie E.L."/>
            <person name="Williams K.H."/>
            <person name="Hubbard S.S."/>
            <person name="Banfield J.F."/>
        </authorList>
    </citation>
    <scope>NUCLEOTIDE SEQUENCE [LARGE SCALE GENOMIC DNA]</scope>
</reference>
<proteinExistence type="inferred from homology"/>
<dbReference type="EMBL" id="MHSA01000001">
    <property type="protein sequence ID" value="OHA35129.1"/>
    <property type="molecule type" value="Genomic_DNA"/>
</dbReference>
<dbReference type="InterPro" id="IPR005484">
    <property type="entry name" value="Ribosomal_uL18_bac/plant/anim"/>
</dbReference>
<dbReference type="GO" id="GO:0003735">
    <property type="term" value="F:structural constituent of ribosome"/>
    <property type="evidence" value="ECO:0007669"/>
    <property type="project" value="InterPro"/>
</dbReference>
<evidence type="ECO:0000256" key="6">
    <source>
        <dbReference type="ARBA" id="ARBA00035197"/>
    </source>
</evidence>
<comment type="similarity">
    <text evidence="1 7">Belongs to the universal ribosomal protein uL18 family.</text>
</comment>
<evidence type="ECO:0000256" key="7">
    <source>
        <dbReference type="HAMAP-Rule" id="MF_01337"/>
    </source>
</evidence>
<dbReference type="Proteomes" id="UP000177797">
    <property type="component" value="Unassembled WGS sequence"/>
</dbReference>
<comment type="function">
    <text evidence="7">This is one of the proteins that bind and probably mediate the attachment of the 5S RNA into the large ribosomal subunit, where it forms part of the central protuberance.</text>
</comment>
<protein>
    <recommendedName>
        <fullName evidence="6 7">Large ribosomal subunit protein uL18</fullName>
    </recommendedName>
</protein>
<name>A0A1G2NI50_9BACT</name>
<dbReference type="InterPro" id="IPR004389">
    <property type="entry name" value="Ribosomal_uL18_bac-type"/>
</dbReference>
<dbReference type="GO" id="GO:0006412">
    <property type="term" value="P:translation"/>
    <property type="evidence" value="ECO:0007669"/>
    <property type="project" value="UniProtKB-UniRule"/>
</dbReference>
<comment type="caution">
    <text evidence="8">The sequence shown here is derived from an EMBL/GenBank/DDBJ whole genome shotgun (WGS) entry which is preliminary data.</text>
</comment>
<evidence type="ECO:0000256" key="1">
    <source>
        <dbReference type="ARBA" id="ARBA00007116"/>
    </source>
</evidence>
<keyword evidence="2 7" id="KW-0699">rRNA-binding</keyword>
<dbReference type="GO" id="GO:0022625">
    <property type="term" value="C:cytosolic large ribosomal subunit"/>
    <property type="evidence" value="ECO:0007669"/>
    <property type="project" value="TreeGrafter"/>
</dbReference>
<dbReference type="PANTHER" id="PTHR12899">
    <property type="entry name" value="39S RIBOSOMAL PROTEIN L18, MITOCHONDRIAL"/>
    <property type="match status" value="1"/>
</dbReference>